<proteinExistence type="predicted"/>
<gene>
    <name evidence="1" type="ORF">ALC56_11987</name>
</gene>
<feature type="non-terminal residue" evidence="1">
    <location>
        <position position="1"/>
    </location>
</feature>
<evidence type="ECO:0000313" key="1">
    <source>
        <dbReference type="EMBL" id="KYN33729.1"/>
    </source>
</evidence>
<keyword evidence="2" id="KW-1185">Reference proteome</keyword>
<evidence type="ECO:0000313" key="2">
    <source>
        <dbReference type="Proteomes" id="UP000078541"/>
    </source>
</evidence>
<dbReference type="EMBL" id="KQ981897">
    <property type="protein sequence ID" value="KYN33729.1"/>
    <property type="molecule type" value="Genomic_DNA"/>
</dbReference>
<protein>
    <submittedName>
        <fullName evidence="1">Uncharacterized protein</fullName>
    </submittedName>
</protein>
<reference evidence="1 2" key="1">
    <citation type="submission" date="2016-03" db="EMBL/GenBank/DDBJ databases">
        <title>Trachymyrmex septentrionalis WGS genome.</title>
        <authorList>
            <person name="Nygaard S."/>
            <person name="Hu H."/>
            <person name="Boomsma J."/>
            <person name="Zhang G."/>
        </authorList>
    </citation>
    <scope>NUCLEOTIDE SEQUENCE [LARGE SCALE GENOMIC DNA]</scope>
    <source>
        <strain evidence="1">Tsep2-gDNA-1</strain>
        <tissue evidence="1">Whole body</tissue>
    </source>
</reference>
<dbReference type="AlphaFoldDB" id="A0A195F0U1"/>
<name>A0A195F0U1_9HYME</name>
<sequence length="33" mass="3895">HHALINKNINERKKRLLIIHFSSYHHFGLEAAS</sequence>
<dbReference type="Proteomes" id="UP000078541">
    <property type="component" value="Unassembled WGS sequence"/>
</dbReference>
<organism evidence="1 2">
    <name type="scientific">Trachymyrmex septentrionalis</name>
    <dbReference type="NCBI Taxonomy" id="34720"/>
    <lineage>
        <taxon>Eukaryota</taxon>
        <taxon>Metazoa</taxon>
        <taxon>Ecdysozoa</taxon>
        <taxon>Arthropoda</taxon>
        <taxon>Hexapoda</taxon>
        <taxon>Insecta</taxon>
        <taxon>Pterygota</taxon>
        <taxon>Neoptera</taxon>
        <taxon>Endopterygota</taxon>
        <taxon>Hymenoptera</taxon>
        <taxon>Apocrita</taxon>
        <taxon>Aculeata</taxon>
        <taxon>Formicoidea</taxon>
        <taxon>Formicidae</taxon>
        <taxon>Myrmicinae</taxon>
        <taxon>Trachymyrmex</taxon>
    </lineage>
</organism>
<accession>A0A195F0U1</accession>